<dbReference type="Pfam" id="PF10431">
    <property type="entry name" value="ClpB_D2-small"/>
    <property type="match status" value="1"/>
</dbReference>
<dbReference type="Gene3D" id="1.10.8.60">
    <property type="match status" value="1"/>
</dbReference>
<proteinExistence type="predicted"/>
<dbReference type="GO" id="GO:0051603">
    <property type="term" value="P:proteolysis involved in protein catabolic process"/>
    <property type="evidence" value="ECO:0007669"/>
    <property type="project" value="TreeGrafter"/>
</dbReference>
<gene>
    <name evidence="5" type="ORF">BOLC3T14187H</name>
</gene>
<evidence type="ECO:0000259" key="4">
    <source>
        <dbReference type="SMART" id="SM01086"/>
    </source>
</evidence>
<organism evidence="5">
    <name type="scientific">Brassica oleracea</name>
    <name type="common">Wild cabbage</name>
    <dbReference type="NCBI Taxonomy" id="3712"/>
    <lineage>
        <taxon>Eukaryota</taxon>
        <taxon>Viridiplantae</taxon>
        <taxon>Streptophyta</taxon>
        <taxon>Embryophyta</taxon>
        <taxon>Tracheophyta</taxon>
        <taxon>Spermatophyta</taxon>
        <taxon>Magnoliopsida</taxon>
        <taxon>eudicotyledons</taxon>
        <taxon>Gunneridae</taxon>
        <taxon>Pentapetalae</taxon>
        <taxon>rosids</taxon>
        <taxon>malvids</taxon>
        <taxon>Brassicales</taxon>
        <taxon>Brassicaceae</taxon>
        <taxon>Brassiceae</taxon>
        <taxon>Brassica</taxon>
    </lineage>
</organism>
<dbReference type="AlphaFoldDB" id="A0A3P6A843"/>
<dbReference type="Gene3D" id="3.40.50.300">
    <property type="entry name" value="P-loop containing nucleotide triphosphate hydrolases"/>
    <property type="match status" value="1"/>
</dbReference>
<accession>A0A3P6A843</accession>
<dbReference type="InterPro" id="IPR003959">
    <property type="entry name" value="ATPase_AAA_core"/>
</dbReference>
<dbReference type="Pfam" id="PF07724">
    <property type="entry name" value="AAA_2"/>
    <property type="match status" value="1"/>
</dbReference>
<dbReference type="InterPro" id="IPR050052">
    <property type="entry name" value="ATP-dep_Clp_protease_ClpX"/>
</dbReference>
<dbReference type="GO" id="GO:0005759">
    <property type="term" value="C:mitochondrial matrix"/>
    <property type="evidence" value="ECO:0007669"/>
    <property type="project" value="TreeGrafter"/>
</dbReference>
<dbReference type="SMART" id="SM01086">
    <property type="entry name" value="ClpB_D2-small"/>
    <property type="match status" value="1"/>
</dbReference>
<dbReference type="FunFam" id="1.10.8.60:FF:000002">
    <property type="entry name" value="ATP-dependent Clp protease ATP-binding subunit ClpX"/>
    <property type="match status" value="1"/>
</dbReference>
<dbReference type="GO" id="GO:0005524">
    <property type="term" value="F:ATP binding"/>
    <property type="evidence" value="ECO:0007669"/>
    <property type="project" value="UniProtKB-KW"/>
</dbReference>
<feature type="compositionally biased region" description="Gly residues" evidence="3">
    <location>
        <begin position="13"/>
        <end position="26"/>
    </location>
</feature>
<sequence>MEFPLPLSDDLGRGGGGTSTGVGNGTGSDSKEDCWFHLFMKTTADAGLLVVFISLSLQGIVYIDEVDKITKKASDTNNFRDVSGEGVQQALLKMLEGTIVNVPEKGARKHPRGDNIQIDTKDILFICGGAFVDIEKTISERRHDSSIGFGAPVRANMRAGGRFPVLVSLSALTENQLMQVKIDFDINIIAILKIIGLQVLTEPKNALGKQYKKMYQMNSVKLHFTETALRLIARKAITKNTGARGLGALLESILMDSMYEIHVQTLKPCSYSQIPDEDMIEAVVVDEEAVEGEGRRGSGAKILRGKGALALYLSETTKSKDSPQTTKEGSEGETEVEAEIPSVVANM</sequence>
<keyword evidence="1" id="KW-0547">Nucleotide-binding</keyword>
<dbReference type="SUPFAM" id="SSF52540">
    <property type="entry name" value="P-loop containing nucleoside triphosphate hydrolases"/>
    <property type="match status" value="1"/>
</dbReference>
<evidence type="ECO:0000256" key="2">
    <source>
        <dbReference type="ARBA" id="ARBA00022840"/>
    </source>
</evidence>
<dbReference type="PANTHER" id="PTHR48102">
    <property type="entry name" value="ATP-DEPENDENT CLP PROTEASE ATP-BINDING SUBUNIT CLPX-LIKE, MITOCHONDRIAL-RELATED"/>
    <property type="match status" value="1"/>
</dbReference>
<dbReference type="InterPro" id="IPR019489">
    <property type="entry name" value="Clp_ATPase_C"/>
</dbReference>
<feature type="region of interest" description="Disordered" evidence="3">
    <location>
        <begin position="1"/>
        <end position="28"/>
    </location>
</feature>
<dbReference type="PANTHER" id="PTHR48102:SF1">
    <property type="entry name" value="CLP ATPASE C-TERMINAL DOMAIN-CONTAINING PROTEIN"/>
    <property type="match status" value="1"/>
</dbReference>
<feature type="domain" description="Clp ATPase C-terminal" evidence="4">
    <location>
        <begin position="191"/>
        <end position="282"/>
    </location>
</feature>
<protein>
    <recommendedName>
        <fullName evidence="4">Clp ATPase C-terminal domain-containing protein</fullName>
    </recommendedName>
</protein>
<evidence type="ECO:0000313" key="5">
    <source>
        <dbReference type="EMBL" id="VDC88127.1"/>
    </source>
</evidence>
<dbReference type="InterPro" id="IPR027417">
    <property type="entry name" value="P-loop_NTPase"/>
</dbReference>
<evidence type="ECO:0000256" key="1">
    <source>
        <dbReference type="ARBA" id="ARBA00022741"/>
    </source>
</evidence>
<name>A0A3P6A843_BRAOL</name>
<keyword evidence="2" id="KW-0067">ATP-binding</keyword>
<feature type="region of interest" description="Disordered" evidence="3">
    <location>
        <begin position="314"/>
        <end position="347"/>
    </location>
</feature>
<reference evidence="5" key="1">
    <citation type="submission" date="2018-11" db="EMBL/GenBank/DDBJ databases">
        <authorList>
            <consortium name="Genoscope - CEA"/>
            <person name="William W."/>
        </authorList>
    </citation>
    <scope>NUCLEOTIDE SEQUENCE</scope>
</reference>
<evidence type="ECO:0000256" key="3">
    <source>
        <dbReference type="SAM" id="MobiDB-lite"/>
    </source>
</evidence>
<dbReference type="EMBL" id="LR031872">
    <property type="protein sequence ID" value="VDC88127.1"/>
    <property type="molecule type" value="Genomic_DNA"/>
</dbReference>
<dbReference type="GO" id="GO:0016887">
    <property type="term" value="F:ATP hydrolysis activity"/>
    <property type="evidence" value="ECO:0007669"/>
    <property type="project" value="InterPro"/>
</dbReference>